<reference evidence="1" key="1">
    <citation type="submission" date="2023-06" db="EMBL/GenBank/DDBJ databases">
        <authorList>
            <person name="Delattre M."/>
        </authorList>
    </citation>
    <scope>NUCLEOTIDE SEQUENCE</scope>
    <source>
        <strain evidence="1">AF72</strain>
    </source>
</reference>
<gene>
    <name evidence="1" type="ORF">MSPICULIGERA_LOCUS22196</name>
</gene>
<dbReference type="AlphaFoldDB" id="A0AA36GAN6"/>
<dbReference type="EMBL" id="CATQJA010002685">
    <property type="protein sequence ID" value="CAJ0584134.1"/>
    <property type="molecule type" value="Genomic_DNA"/>
</dbReference>
<name>A0AA36GAN6_9BILA</name>
<feature type="non-terminal residue" evidence="1">
    <location>
        <position position="1"/>
    </location>
</feature>
<proteinExistence type="predicted"/>
<evidence type="ECO:0000313" key="2">
    <source>
        <dbReference type="Proteomes" id="UP001177023"/>
    </source>
</evidence>
<protein>
    <submittedName>
        <fullName evidence="1">Uncharacterized protein</fullName>
    </submittedName>
</protein>
<evidence type="ECO:0000313" key="1">
    <source>
        <dbReference type="EMBL" id="CAJ0584134.1"/>
    </source>
</evidence>
<comment type="caution">
    <text evidence="1">The sequence shown here is derived from an EMBL/GenBank/DDBJ whole genome shotgun (WGS) entry which is preliminary data.</text>
</comment>
<keyword evidence="2" id="KW-1185">Reference proteome</keyword>
<dbReference type="Proteomes" id="UP001177023">
    <property type="component" value="Unassembled WGS sequence"/>
</dbReference>
<accession>A0AA36GAN6</accession>
<sequence length="123" mass="13936">MHPALTLCLRAPRLYTTSFECGGGVEWSMRTTPWRHIWLLLGLIEAAVAVKCYYCTSMLNSDVEDDAKTAMKKLVYENYNLPPTHELCSLPDDIEFRIVPHCSKRSILGVIVPLEPATVVEKR</sequence>
<organism evidence="1 2">
    <name type="scientific">Mesorhabditis spiculigera</name>
    <dbReference type="NCBI Taxonomy" id="96644"/>
    <lineage>
        <taxon>Eukaryota</taxon>
        <taxon>Metazoa</taxon>
        <taxon>Ecdysozoa</taxon>
        <taxon>Nematoda</taxon>
        <taxon>Chromadorea</taxon>
        <taxon>Rhabditida</taxon>
        <taxon>Rhabditina</taxon>
        <taxon>Rhabditomorpha</taxon>
        <taxon>Rhabditoidea</taxon>
        <taxon>Rhabditidae</taxon>
        <taxon>Mesorhabditinae</taxon>
        <taxon>Mesorhabditis</taxon>
    </lineage>
</organism>